<dbReference type="InterPro" id="IPR003713">
    <property type="entry name" value="FliS"/>
</dbReference>
<dbReference type="Pfam" id="PF02561">
    <property type="entry name" value="FliS"/>
    <property type="match status" value="1"/>
</dbReference>
<evidence type="ECO:0000313" key="8">
    <source>
        <dbReference type="Proteomes" id="UP001169719"/>
    </source>
</evidence>
<evidence type="ECO:0000256" key="2">
    <source>
        <dbReference type="ARBA" id="ARBA00008787"/>
    </source>
</evidence>
<keyword evidence="4 6" id="KW-1005">Bacterial flagellum biogenesis</keyword>
<evidence type="ECO:0000256" key="1">
    <source>
        <dbReference type="ARBA" id="ARBA00004514"/>
    </source>
</evidence>
<dbReference type="RefSeq" id="WP_289960242.1">
    <property type="nucleotide sequence ID" value="NZ_JAUEOZ010000001.1"/>
</dbReference>
<keyword evidence="7" id="KW-0282">Flagellum</keyword>
<dbReference type="SUPFAM" id="SSF101116">
    <property type="entry name" value="Flagellar export chaperone FliS"/>
    <property type="match status" value="1"/>
</dbReference>
<proteinExistence type="inferred from homology"/>
<name>A0ABT7XVZ3_9VIBR</name>
<dbReference type="EMBL" id="JAUEOZ010000001">
    <property type="protein sequence ID" value="MDN2479915.1"/>
    <property type="molecule type" value="Genomic_DNA"/>
</dbReference>
<evidence type="ECO:0000313" key="7">
    <source>
        <dbReference type="EMBL" id="MDN2479915.1"/>
    </source>
</evidence>
<keyword evidence="3 6" id="KW-0963">Cytoplasm</keyword>
<evidence type="ECO:0000256" key="4">
    <source>
        <dbReference type="ARBA" id="ARBA00022795"/>
    </source>
</evidence>
<protein>
    <recommendedName>
        <fullName evidence="6">Flagellar secretion chaperone FliS</fullName>
    </recommendedName>
</protein>
<sequence length="132" mass="14572">MFTEESGFDAYQQVDVEAQAAAASPYQLVLMLIEGFLDTLTRAEGHMESQRLKEKGESIARCLDIIGGLNSALDMDRGGEMAAQMNRLYDFCALRLFEASTSNDIAKLGEVRTVMSNIQEGWKNFGEAHGNN</sequence>
<evidence type="ECO:0000256" key="5">
    <source>
        <dbReference type="ARBA" id="ARBA00023186"/>
    </source>
</evidence>
<dbReference type="InterPro" id="IPR036584">
    <property type="entry name" value="FliS_sf"/>
</dbReference>
<reference evidence="7" key="1">
    <citation type="submission" date="2024-05" db="EMBL/GenBank/DDBJ databases">
        <title>Genome Sequences of Four Agar- Degrading Marine Bacteria.</title>
        <authorList>
            <person name="Phillips E.K."/>
            <person name="Shaffer J.C."/>
            <person name="Henson M.W."/>
            <person name="Temperton B."/>
            <person name="Thrash C.J."/>
            <person name="Martin M.O."/>
        </authorList>
    </citation>
    <scope>NUCLEOTIDE SEQUENCE</scope>
    <source>
        <strain evidence="7">EKP203</strain>
    </source>
</reference>
<dbReference type="Proteomes" id="UP001169719">
    <property type="component" value="Unassembled WGS sequence"/>
</dbReference>
<organism evidence="7 8">
    <name type="scientific">Vibrio agarivorans</name>
    <dbReference type="NCBI Taxonomy" id="153622"/>
    <lineage>
        <taxon>Bacteria</taxon>
        <taxon>Pseudomonadati</taxon>
        <taxon>Pseudomonadota</taxon>
        <taxon>Gammaproteobacteria</taxon>
        <taxon>Vibrionales</taxon>
        <taxon>Vibrionaceae</taxon>
        <taxon>Vibrio</taxon>
    </lineage>
</organism>
<comment type="caution">
    <text evidence="7">The sequence shown here is derived from an EMBL/GenBank/DDBJ whole genome shotgun (WGS) entry which is preliminary data.</text>
</comment>
<gene>
    <name evidence="7" type="primary">fliS</name>
    <name evidence="7" type="ORF">QWJ08_00550</name>
</gene>
<accession>A0ABT7XVZ3</accession>
<evidence type="ECO:0000256" key="3">
    <source>
        <dbReference type="ARBA" id="ARBA00022490"/>
    </source>
</evidence>
<dbReference type="CDD" id="cd16098">
    <property type="entry name" value="FliS"/>
    <property type="match status" value="1"/>
</dbReference>
<dbReference type="PANTHER" id="PTHR34773">
    <property type="entry name" value="FLAGELLAR SECRETION CHAPERONE FLIS"/>
    <property type="match status" value="1"/>
</dbReference>
<keyword evidence="7" id="KW-0969">Cilium</keyword>
<comment type="similarity">
    <text evidence="2 6">Belongs to the FliS family.</text>
</comment>
<keyword evidence="8" id="KW-1185">Reference proteome</keyword>
<dbReference type="PANTHER" id="PTHR34773:SF1">
    <property type="entry name" value="FLAGELLAR SECRETION CHAPERONE FLIS"/>
    <property type="match status" value="1"/>
</dbReference>
<dbReference type="PIRSF" id="PIRSF039090">
    <property type="entry name" value="Flis"/>
    <property type="match status" value="1"/>
</dbReference>
<keyword evidence="5" id="KW-0143">Chaperone</keyword>
<dbReference type="NCBIfam" id="TIGR00208">
    <property type="entry name" value="fliS"/>
    <property type="match status" value="1"/>
</dbReference>
<dbReference type="Gene3D" id="1.20.120.340">
    <property type="entry name" value="Flagellar protein FliS"/>
    <property type="match status" value="1"/>
</dbReference>
<evidence type="ECO:0000256" key="6">
    <source>
        <dbReference type="PIRNR" id="PIRNR039090"/>
    </source>
</evidence>
<keyword evidence="7" id="KW-0966">Cell projection</keyword>
<comment type="subcellular location">
    <subcellularLocation>
        <location evidence="1 6">Cytoplasm</location>
        <location evidence="1 6">Cytosol</location>
    </subcellularLocation>
</comment>